<dbReference type="AlphaFoldDB" id="A0A1E3Q1V8"/>
<name>A0A1E3Q1V8_LIPST</name>
<proteinExistence type="predicted"/>
<accession>A0A1E3Q1V8</accession>
<reference evidence="2 3" key="1">
    <citation type="journal article" date="2016" name="Proc. Natl. Acad. Sci. U.S.A.">
        <title>Comparative genomics of biotechnologically important yeasts.</title>
        <authorList>
            <person name="Riley R."/>
            <person name="Haridas S."/>
            <person name="Wolfe K.H."/>
            <person name="Lopes M.R."/>
            <person name="Hittinger C.T."/>
            <person name="Goeker M."/>
            <person name="Salamov A.A."/>
            <person name="Wisecaver J.H."/>
            <person name="Long T.M."/>
            <person name="Calvey C.H."/>
            <person name="Aerts A.L."/>
            <person name="Barry K.W."/>
            <person name="Choi C."/>
            <person name="Clum A."/>
            <person name="Coughlan A.Y."/>
            <person name="Deshpande S."/>
            <person name="Douglass A.P."/>
            <person name="Hanson S.J."/>
            <person name="Klenk H.-P."/>
            <person name="LaButti K.M."/>
            <person name="Lapidus A."/>
            <person name="Lindquist E.A."/>
            <person name="Lipzen A.M."/>
            <person name="Meier-Kolthoff J.P."/>
            <person name="Ohm R.A."/>
            <person name="Otillar R.P."/>
            <person name="Pangilinan J.L."/>
            <person name="Peng Y."/>
            <person name="Rokas A."/>
            <person name="Rosa C.A."/>
            <person name="Scheuner C."/>
            <person name="Sibirny A.A."/>
            <person name="Slot J.C."/>
            <person name="Stielow J.B."/>
            <person name="Sun H."/>
            <person name="Kurtzman C.P."/>
            <person name="Blackwell M."/>
            <person name="Grigoriev I.V."/>
            <person name="Jeffries T.W."/>
        </authorList>
    </citation>
    <scope>NUCLEOTIDE SEQUENCE [LARGE SCALE GENOMIC DNA]</scope>
    <source>
        <strain evidence="2 3">NRRL Y-11557</strain>
    </source>
</reference>
<sequence>MRVADADVPKFVLVPLQTEIAVFYHNPLHRELAALVQYRIKFRDEATIPSEVTDRELLPTRSENVSNRSFTADNIAHQIYDSYCETPIGDYALQQELFFPRRPPCLNGVEAVATGEASNAPKKPLATRFFNPKPIPYELGKIMLHNPTTAHPVSTMLVPFLSQNNSGLYDSLRHHACPAGFAFAYIPPPPATTKKYTFVWNDIDISSSFGGPASMSGKCNFVDPASKSTRITVAKLYIYNLHKLLYASAAPPSTSDERNNEIVLIEDNIRLLDVDVDRKGFEASLLLSMFMIATANERARGMTSREKRMKKDLEAAERAERETVRTRAEADAQRKREQDKADAKAREELRKNEEFARTLQEKEQAKADKERLRMEREGEKYAKMLAAREDEARTKDEVLARKLQNKEEQELARMRRSDEEFARRLQMEEDGNLPTRSYGMKLPKFTSKLSAQDLYKHR</sequence>
<evidence type="ECO:0000256" key="1">
    <source>
        <dbReference type="SAM" id="MobiDB-lite"/>
    </source>
</evidence>
<gene>
    <name evidence="2" type="ORF">LIPSTDRAFT_112655</name>
</gene>
<dbReference type="OrthoDB" id="10401831at2759"/>
<evidence type="ECO:0000313" key="3">
    <source>
        <dbReference type="Proteomes" id="UP000094385"/>
    </source>
</evidence>
<keyword evidence="3" id="KW-1185">Reference proteome</keyword>
<organism evidence="2 3">
    <name type="scientific">Lipomyces starkeyi NRRL Y-11557</name>
    <dbReference type="NCBI Taxonomy" id="675824"/>
    <lineage>
        <taxon>Eukaryota</taxon>
        <taxon>Fungi</taxon>
        <taxon>Dikarya</taxon>
        <taxon>Ascomycota</taxon>
        <taxon>Saccharomycotina</taxon>
        <taxon>Lipomycetes</taxon>
        <taxon>Lipomycetales</taxon>
        <taxon>Lipomycetaceae</taxon>
        <taxon>Lipomyces</taxon>
    </lineage>
</organism>
<feature type="region of interest" description="Disordered" evidence="1">
    <location>
        <begin position="298"/>
        <end position="373"/>
    </location>
</feature>
<dbReference type="EMBL" id="KV454298">
    <property type="protein sequence ID" value="ODQ71132.1"/>
    <property type="molecule type" value="Genomic_DNA"/>
</dbReference>
<dbReference type="Proteomes" id="UP000094385">
    <property type="component" value="Unassembled WGS sequence"/>
</dbReference>
<protein>
    <submittedName>
        <fullName evidence="2">Uncharacterized protein</fullName>
    </submittedName>
</protein>
<evidence type="ECO:0000313" key="2">
    <source>
        <dbReference type="EMBL" id="ODQ71132.1"/>
    </source>
</evidence>